<name>E2B9M4_HARSA</name>
<evidence type="ECO:0000256" key="2">
    <source>
        <dbReference type="ARBA" id="ARBA00005500"/>
    </source>
</evidence>
<evidence type="ECO:0000256" key="6">
    <source>
        <dbReference type="ARBA" id="ARBA00023136"/>
    </source>
</evidence>
<dbReference type="GO" id="GO:0005789">
    <property type="term" value="C:endoplasmic reticulum membrane"/>
    <property type="evidence" value="ECO:0007669"/>
    <property type="project" value="UniProtKB-SubCell"/>
</dbReference>
<reference evidence="9 10" key="1">
    <citation type="journal article" date="2010" name="Science">
        <title>Genomic comparison of the ants Camponotus floridanus and Harpegnathos saltator.</title>
        <authorList>
            <person name="Bonasio R."/>
            <person name="Zhang G."/>
            <person name="Ye C."/>
            <person name="Mutti N.S."/>
            <person name="Fang X."/>
            <person name="Qin N."/>
            <person name="Donahue G."/>
            <person name="Yang P."/>
            <person name="Li Q."/>
            <person name="Li C."/>
            <person name="Zhang P."/>
            <person name="Huang Z."/>
            <person name="Berger S.L."/>
            <person name="Reinberg D."/>
            <person name="Wang J."/>
            <person name="Liebig J."/>
        </authorList>
    </citation>
    <scope>NUCLEOTIDE SEQUENCE [LARGE SCALE GENOMIC DNA]</scope>
    <source>
        <strain evidence="9 10">R22 G/1</strain>
    </source>
</reference>
<evidence type="ECO:0000256" key="4">
    <source>
        <dbReference type="ARBA" id="ARBA00022824"/>
    </source>
</evidence>
<dbReference type="InParanoid" id="E2B9M4"/>
<proteinExistence type="inferred from homology"/>
<dbReference type="OMA" id="SSEQWEF"/>
<dbReference type="STRING" id="610380.E2B9M4"/>
<evidence type="ECO:0000313" key="10">
    <source>
        <dbReference type="Proteomes" id="UP000008237"/>
    </source>
</evidence>
<comment type="function">
    <text evidence="7">Interacts with target proteins during their translocation into the lumen of the endoplasmic reticulum. Protects unfolded target proteins against degradation during ER stress. May facilitate glycosylation of target proteins after termination of ER stress. May modulate the use of N-glycosylation sites on target proteins.</text>
</comment>
<evidence type="ECO:0000256" key="5">
    <source>
        <dbReference type="ARBA" id="ARBA00022989"/>
    </source>
</evidence>
<dbReference type="EMBL" id="GL446573">
    <property type="protein sequence ID" value="EFN87605.1"/>
    <property type="molecule type" value="Genomic_DNA"/>
</dbReference>
<sequence length="169" mass="19852">MAPKQRMRIANEKATKNITLRGNVPKSSEQWEFPSSKHCNVEFQGFQKLIPKGEKKEINKDKKTEEIADNIFKKPLPPKKFVKIREPENLAHPYDAQYEFDHKYVETMEQEFINQYLKGKENIIPCEKKDSETLLAVEIPKLIFPNFFDEEYINLSSPELPYISDDDTL</sequence>
<evidence type="ECO:0000256" key="3">
    <source>
        <dbReference type="ARBA" id="ARBA00022692"/>
    </source>
</evidence>
<accession>E2B9M4</accession>
<dbReference type="InterPro" id="IPR010580">
    <property type="entry name" value="ER_stress-assoc"/>
</dbReference>
<dbReference type="Pfam" id="PF06624">
    <property type="entry name" value="RAMP4"/>
    <property type="match status" value="1"/>
</dbReference>
<keyword evidence="3" id="KW-0812">Transmembrane</keyword>
<gene>
    <name evidence="9" type="ORF">EAI_06433</name>
</gene>
<dbReference type="OrthoDB" id="16679at2759"/>
<dbReference type="Proteomes" id="UP000008237">
    <property type="component" value="Unassembled WGS sequence"/>
</dbReference>
<evidence type="ECO:0000256" key="7">
    <source>
        <dbReference type="ARBA" id="ARBA00037157"/>
    </source>
</evidence>
<organism evidence="10">
    <name type="scientific">Harpegnathos saltator</name>
    <name type="common">Jerdon's jumping ant</name>
    <dbReference type="NCBI Taxonomy" id="610380"/>
    <lineage>
        <taxon>Eukaryota</taxon>
        <taxon>Metazoa</taxon>
        <taxon>Ecdysozoa</taxon>
        <taxon>Arthropoda</taxon>
        <taxon>Hexapoda</taxon>
        <taxon>Insecta</taxon>
        <taxon>Pterygota</taxon>
        <taxon>Neoptera</taxon>
        <taxon>Endopterygota</taxon>
        <taxon>Hymenoptera</taxon>
        <taxon>Apocrita</taxon>
        <taxon>Aculeata</taxon>
        <taxon>Formicoidea</taxon>
        <taxon>Formicidae</taxon>
        <taxon>Ponerinae</taxon>
        <taxon>Ponerini</taxon>
        <taxon>Harpegnathos</taxon>
    </lineage>
</organism>
<evidence type="ECO:0000313" key="9">
    <source>
        <dbReference type="EMBL" id="EFN87605.1"/>
    </source>
</evidence>
<comment type="subcellular location">
    <subcellularLocation>
        <location evidence="1">Endoplasmic reticulum membrane</location>
        <topology evidence="1">Single-pass membrane protein</topology>
    </subcellularLocation>
</comment>
<dbReference type="AlphaFoldDB" id="E2B9M4"/>
<evidence type="ECO:0000256" key="1">
    <source>
        <dbReference type="ARBA" id="ARBA00004389"/>
    </source>
</evidence>
<keyword evidence="10" id="KW-1185">Reference proteome</keyword>
<keyword evidence="5" id="KW-1133">Transmembrane helix</keyword>
<comment type="subunit">
    <text evidence="8">Interacts with SEC61B, SEC61A1 and the SEC61 complex. Interacts with CANX.</text>
</comment>
<protein>
    <submittedName>
        <fullName evidence="9">Uncharacterized protein</fullName>
    </submittedName>
</protein>
<keyword evidence="4" id="KW-0256">Endoplasmic reticulum</keyword>
<comment type="similarity">
    <text evidence="2">Belongs to the RAMP4 family.</text>
</comment>
<keyword evidence="6" id="KW-0472">Membrane</keyword>
<evidence type="ECO:0000256" key="8">
    <source>
        <dbReference type="ARBA" id="ARBA00038831"/>
    </source>
</evidence>